<keyword evidence="8" id="KW-1185">Reference proteome</keyword>
<protein>
    <recommendedName>
        <fullName evidence="6">SHSP domain-containing protein</fullName>
    </recommendedName>
</protein>
<organism evidence="7 8">
    <name type="scientific">Corymbia citriodora subsp. variegata</name>
    <dbReference type="NCBI Taxonomy" id="360336"/>
    <lineage>
        <taxon>Eukaryota</taxon>
        <taxon>Viridiplantae</taxon>
        <taxon>Streptophyta</taxon>
        <taxon>Embryophyta</taxon>
        <taxon>Tracheophyta</taxon>
        <taxon>Spermatophyta</taxon>
        <taxon>Magnoliopsida</taxon>
        <taxon>eudicotyledons</taxon>
        <taxon>Gunneridae</taxon>
        <taxon>Pentapetalae</taxon>
        <taxon>rosids</taxon>
        <taxon>malvids</taxon>
        <taxon>Myrtales</taxon>
        <taxon>Myrtaceae</taxon>
        <taxon>Myrtoideae</taxon>
        <taxon>Eucalypteae</taxon>
        <taxon>Corymbia</taxon>
    </lineage>
</organism>
<feature type="region of interest" description="Disordered" evidence="4">
    <location>
        <begin position="187"/>
        <end position="214"/>
    </location>
</feature>
<comment type="similarity">
    <text evidence="2 3">Belongs to the small heat shock protein (HSP20) family.</text>
</comment>
<evidence type="ECO:0000259" key="6">
    <source>
        <dbReference type="PROSITE" id="PS01031"/>
    </source>
</evidence>
<comment type="caution">
    <text evidence="7">The sequence shown here is derived from an EMBL/GenBank/DDBJ whole genome shotgun (WGS) entry which is preliminary data.</text>
</comment>
<evidence type="ECO:0000256" key="1">
    <source>
        <dbReference type="ARBA" id="ARBA00023016"/>
    </source>
</evidence>
<dbReference type="Proteomes" id="UP000806378">
    <property type="component" value="Unassembled WGS sequence"/>
</dbReference>
<evidence type="ECO:0000256" key="5">
    <source>
        <dbReference type="SAM" id="Phobius"/>
    </source>
</evidence>
<dbReference type="InterPro" id="IPR008978">
    <property type="entry name" value="HSP20-like_chaperone"/>
</dbReference>
<dbReference type="Pfam" id="PF00011">
    <property type="entry name" value="HSP20"/>
    <property type="match status" value="1"/>
</dbReference>
<evidence type="ECO:0000313" key="7">
    <source>
        <dbReference type="EMBL" id="KAF7849422.1"/>
    </source>
</evidence>
<name>A0A8T0CRP7_CORYI</name>
<dbReference type="PANTHER" id="PTHR11527">
    <property type="entry name" value="HEAT-SHOCK PROTEIN 20 FAMILY MEMBER"/>
    <property type="match status" value="1"/>
</dbReference>
<feature type="transmembrane region" description="Helical" evidence="5">
    <location>
        <begin position="224"/>
        <end position="244"/>
    </location>
</feature>
<evidence type="ECO:0000256" key="4">
    <source>
        <dbReference type="SAM" id="MobiDB-lite"/>
    </source>
</evidence>
<dbReference type="OrthoDB" id="1431247at2759"/>
<keyword evidence="5" id="KW-1133">Transmembrane helix</keyword>
<dbReference type="SUPFAM" id="SSF49764">
    <property type="entry name" value="HSP20-like chaperones"/>
    <property type="match status" value="1"/>
</dbReference>
<accession>A0A8T0CRP7</accession>
<dbReference type="CDD" id="cd00298">
    <property type="entry name" value="ACD_sHsps_p23-like"/>
    <property type="match status" value="1"/>
</dbReference>
<dbReference type="PROSITE" id="PS01031">
    <property type="entry name" value="SHSP"/>
    <property type="match status" value="1"/>
</dbReference>
<dbReference type="AlphaFoldDB" id="A0A8T0CRP7"/>
<feature type="region of interest" description="Disordered" evidence="4">
    <location>
        <begin position="1"/>
        <end position="33"/>
    </location>
</feature>
<dbReference type="Gramene" id="rna-gnl|WGS:JABURB|Cocit.L0806.2">
    <property type="protein sequence ID" value="cds-KAF7849423.1"/>
    <property type="gene ID" value="gene-BT93_L0806"/>
</dbReference>
<keyword evidence="1" id="KW-0346">Stress response</keyword>
<dbReference type="InterPro" id="IPR002068">
    <property type="entry name" value="A-crystallin/Hsp20_dom"/>
</dbReference>
<evidence type="ECO:0000256" key="2">
    <source>
        <dbReference type="PROSITE-ProRule" id="PRU00285"/>
    </source>
</evidence>
<keyword evidence="5" id="KW-0812">Transmembrane</keyword>
<dbReference type="InterPro" id="IPR031107">
    <property type="entry name" value="Small_HSP"/>
</dbReference>
<dbReference type="Gene3D" id="2.60.40.790">
    <property type="match status" value="1"/>
</dbReference>
<dbReference type="Gramene" id="rna-gnl|WGS:JABURB|Cocit.L0806.1">
    <property type="protein sequence ID" value="cds-KAF7849422.1"/>
    <property type="gene ID" value="gene-BT93_L0806"/>
</dbReference>
<gene>
    <name evidence="7" type="ORF">BT93_L0806</name>
</gene>
<reference evidence="7" key="1">
    <citation type="submission" date="2020-05" db="EMBL/GenBank/DDBJ databases">
        <title>WGS assembly of Corymbia citriodora subspecies variegata.</title>
        <authorList>
            <person name="Barry K."/>
            <person name="Hundley H."/>
            <person name="Shu S."/>
            <person name="Jenkins J."/>
            <person name="Grimwood J."/>
            <person name="Baten A."/>
        </authorList>
    </citation>
    <scope>NUCLEOTIDE SEQUENCE</scope>
    <source>
        <strain evidence="7">CV2-018</strain>
    </source>
</reference>
<keyword evidence="5" id="KW-0472">Membrane</keyword>
<evidence type="ECO:0000256" key="3">
    <source>
        <dbReference type="RuleBase" id="RU003616"/>
    </source>
</evidence>
<feature type="domain" description="SHSP" evidence="6">
    <location>
        <begin position="25"/>
        <end position="130"/>
    </location>
</feature>
<sequence length="249" mass="27627">MAARSGAGRPATSSSSRPREMTGRPSYENIEPKSVDWREEKEAHILNVHLPGFLKEQIRVTYDENSRTFNVQGDCPLENNRIGRLNVDFAFPDNCKMKEMQGKFQDEMLTITIPKDYISPFFIPKETSTKGLPTGKPLDLKAAERPGEKIPGKGKETSDVLSTSWEKEMKRANDTYLAGFDGKEVRQPKKSDLAKSKAGESKSGADDARKTMRDGKMVEAEKQLLVNVGVAALVLVALGAYVGYNYASF</sequence>
<dbReference type="EMBL" id="MU089782">
    <property type="protein sequence ID" value="KAF7849422.1"/>
    <property type="molecule type" value="Genomic_DNA"/>
</dbReference>
<dbReference type="EMBL" id="MU089782">
    <property type="protein sequence ID" value="KAF7849423.1"/>
    <property type="molecule type" value="Genomic_DNA"/>
</dbReference>
<evidence type="ECO:0000313" key="8">
    <source>
        <dbReference type="Proteomes" id="UP000806378"/>
    </source>
</evidence>
<proteinExistence type="inferred from homology"/>